<dbReference type="Pfam" id="PF21222">
    <property type="entry name" value="Lamp2_2nd"/>
    <property type="match status" value="1"/>
</dbReference>
<comment type="subcellular location">
    <subcellularLocation>
        <location evidence="4">Cell projection</location>
        <location evidence="4">Dendrite</location>
    </subcellularLocation>
    <subcellularLocation>
        <location evidence="17">Cell projection</location>
        <location evidence="17">Growth cone membrane</location>
        <topology evidence="17">Single-pass type I membrane protein</topology>
    </subcellularLocation>
    <subcellularLocation>
        <location evidence="15">Cytoplasmic vesicle</location>
        <location evidence="15">Secretory vesicle</location>
        <location evidence="15">Synaptic vesicle membrane</location>
        <topology evidence="15">Single-pass type I membrane protein</topology>
    </subcellularLocation>
    <subcellularLocation>
        <location evidence="2">Early endosome membrane</location>
        <topology evidence="2">Single-pass type I membrane protein</topology>
    </subcellularLocation>
    <subcellularLocation>
        <location evidence="1">Endoplasmic reticulum-Golgi intermediate compartment membrane</location>
        <topology evidence="1">Single-pass type I membrane protein</topology>
    </subcellularLocation>
    <subcellularLocation>
        <location evidence="20">Membrane</location>
        <topology evidence="20">Single-pass type I membrane protein</topology>
    </subcellularLocation>
    <subcellularLocation>
        <location evidence="3">Recycling endosome</location>
    </subcellularLocation>
</comment>
<evidence type="ECO:0000256" key="14">
    <source>
        <dbReference type="ARBA" id="ARBA00023329"/>
    </source>
</evidence>
<proteinExistence type="inferred from homology"/>
<sequence length="324" mass="34448">MGITHLIFLSFLCLALGDDKIIPVPGPVISSSTSGSGTPVTNKTIVPPITITVTPTTAPTSTFPPQPPNTTTTTTTTSKPTTTPTTAKPTTTSTSKPTTASTTTAKPTTPTPVNPVGKWTVNYTNTDKICLVLEAALEIDLHYKVNNASKTFPIKITSEAKSRGACGKTMENITLIFGPANTINFSFKKSNDSKKYDLQSVIVMLNVTIPGLNNTIYVLAHAKDEFSTPVSNSYKCAKEQALNLTSVPNGKDFGGELRISQLQVQAFKNSTSTKFDEALDCQGSETPDVVPIAVGCALAALVIIVLIAYLIGRRRSQARGYLSM</sequence>
<dbReference type="GO" id="GO:0005765">
    <property type="term" value="C:lysosomal membrane"/>
    <property type="evidence" value="ECO:0000318"/>
    <property type="project" value="GO_Central"/>
</dbReference>
<evidence type="ECO:0000256" key="19">
    <source>
        <dbReference type="ARBA" id="ARBA00076257"/>
    </source>
</evidence>
<evidence type="ECO:0000256" key="12">
    <source>
        <dbReference type="ARBA" id="ARBA00023180"/>
    </source>
</evidence>
<evidence type="ECO:0000256" key="4">
    <source>
        <dbReference type="ARBA" id="ARBA00004279"/>
    </source>
</evidence>
<dbReference type="GO" id="GO:0031902">
    <property type="term" value="C:late endosome membrane"/>
    <property type="evidence" value="ECO:0000318"/>
    <property type="project" value="GO_Central"/>
</dbReference>
<evidence type="ECO:0000256" key="22">
    <source>
        <dbReference type="SAM" id="Phobius"/>
    </source>
</evidence>
<dbReference type="STRING" id="7070.D6WJI6"/>
<dbReference type="PANTHER" id="PTHR11506:SF35">
    <property type="entry name" value="LYSOSOME-ASSOCIATED MEMBRANE GLYCOPROTEIN 5"/>
    <property type="match status" value="1"/>
</dbReference>
<comment type="similarity">
    <text evidence="5 20">Belongs to the LAMP family.</text>
</comment>
<dbReference type="EMBL" id="KQ971342">
    <property type="protein sequence ID" value="EFA03669.2"/>
    <property type="molecule type" value="Genomic_DNA"/>
</dbReference>
<dbReference type="GO" id="GO:0005886">
    <property type="term" value="C:plasma membrane"/>
    <property type="evidence" value="ECO:0000318"/>
    <property type="project" value="GO_Central"/>
</dbReference>
<dbReference type="InterPro" id="IPR048528">
    <property type="entry name" value="Lamp2-like_luminal"/>
</dbReference>
<reference evidence="26 27" key="2">
    <citation type="journal article" date="2010" name="Nucleic Acids Res.">
        <title>BeetleBase in 2010: revisions to provide comprehensive genomic information for Tribolium castaneum.</title>
        <authorList>
            <person name="Kim H.S."/>
            <person name="Murphy T."/>
            <person name="Xia J."/>
            <person name="Caragea D."/>
            <person name="Park Y."/>
            <person name="Beeman R.W."/>
            <person name="Lorenzen M.D."/>
            <person name="Butcher S."/>
            <person name="Manak J.R."/>
            <person name="Brown S.J."/>
        </authorList>
    </citation>
    <scope>GENOME REANNOTATION</scope>
    <source>
        <strain evidence="26 27">Georgia GA2</strain>
    </source>
</reference>
<dbReference type="OMA" id="CIMLQMA"/>
<dbReference type="FunCoup" id="D6WJI6">
    <property type="interactions" value="419"/>
</dbReference>
<dbReference type="PROSITE" id="PS51407">
    <property type="entry name" value="LAMP_3"/>
    <property type="match status" value="1"/>
</dbReference>
<evidence type="ECO:0000256" key="5">
    <source>
        <dbReference type="ARBA" id="ARBA00009644"/>
    </source>
</evidence>
<dbReference type="eggNOG" id="KOG4818">
    <property type="taxonomic scope" value="Eukaryota"/>
</dbReference>
<feature type="transmembrane region" description="Helical" evidence="22">
    <location>
        <begin position="289"/>
        <end position="311"/>
    </location>
</feature>
<evidence type="ECO:0000256" key="11">
    <source>
        <dbReference type="ARBA" id="ARBA00023136"/>
    </source>
</evidence>
<feature type="domain" description="Lysosome-associated membrane glycoprotein 2-like luminal" evidence="24">
    <location>
        <begin position="122"/>
        <end position="268"/>
    </location>
</feature>
<dbReference type="CDD" id="cd12087">
    <property type="entry name" value="TM_EGFR-like"/>
    <property type="match status" value="1"/>
</dbReference>
<dbReference type="Gene3D" id="2.40.160.110">
    <property type="match status" value="1"/>
</dbReference>
<dbReference type="PRINTS" id="PR00336">
    <property type="entry name" value="LYSASSOCTDMP"/>
</dbReference>
<dbReference type="InterPro" id="IPR048524">
    <property type="entry name" value="Lamp2-like_TM"/>
</dbReference>
<dbReference type="KEGG" id="tca:661589"/>
<comment type="caution">
    <text evidence="20">Lacks conserved residue(s) required for the propagation of feature annotation.</text>
</comment>
<evidence type="ECO:0000256" key="17">
    <source>
        <dbReference type="ARBA" id="ARBA00060492"/>
    </source>
</evidence>
<keyword evidence="6 20" id="KW-0812">Transmembrane</keyword>
<protein>
    <recommendedName>
        <fullName evidence="18">Lysosome-associated membrane glycoprotein 5</fullName>
    </recommendedName>
    <alternativeName>
        <fullName evidence="19">Lysosome-associated membrane protein 5</fullName>
    </alternativeName>
</protein>
<dbReference type="OrthoDB" id="6232933at2759"/>
<feature type="signal peptide" evidence="23">
    <location>
        <begin position="1"/>
        <end position="17"/>
    </location>
</feature>
<dbReference type="FunFam" id="2.40.160.110:FF:000017">
    <property type="entry name" value="Uncharacterized protein"/>
    <property type="match status" value="1"/>
</dbReference>
<evidence type="ECO:0000256" key="23">
    <source>
        <dbReference type="SAM" id="SignalP"/>
    </source>
</evidence>
<keyword evidence="10" id="KW-0770">Synapse</keyword>
<evidence type="ECO:0000256" key="16">
    <source>
        <dbReference type="ARBA" id="ARBA00053950"/>
    </source>
</evidence>
<dbReference type="Pfam" id="PF01299">
    <property type="entry name" value="Lamp2-like_luminal"/>
    <property type="match status" value="1"/>
</dbReference>
<dbReference type="GO" id="GO:0072594">
    <property type="term" value="P:establishment of protein localization to organelle"/>
    <property type="evidence" value="ECO:0000318"/>
    <property type="project" value="GO_Central"/>
</dbReference>
<keyword evidence="8" id="KW-0967">Endosome</keyword>
<evidence type="ECO:0000256" key="1">
    <source>
        <dbReference type="ARBA" id="ARBA00004151"/>
    </source>
</evidence>
<evidence type="ECO:0000256" key="10">
    <source>
        <dbReference type="ARBA" id="ARBA00023018"/>
    </source>
</evidence>
<evidence type="ECO:0000259" key="25">
    <source>
        <dbReference type="Pfam" id="PF21222"/>
    </source>
</evidence>
<evidence type="ECO:0000256" key="8">
    <source>
        <dbReference type="ARBA" id="ARBA00022753"/>
    </source>
</evidence>
<keyword evidence="12" id="KW-0325">Glycoprotein</keyword>
<gene>
    <name evidence="26" type="primary">GLEAN_13767</name>
    <name evidence="26" type="ORF">TcasGA2_TC013767</name>
</gene>
<name>D6WJI6_TRICA</name>
<feature type="chain" id="PRO_5007310704" description="Lysosome-associated membrane glycoprotein 5" evidence="23">
    <location>
        <begin position="18"/>
        <end position="324"/>
    </location>
</feature>
<dbReference type="InterPro" id="IPR002000">
    <property type="entry name" value="Lysosome-assoc_membr_glycop"/>
</dbReference>
<evidence type="ECO:0000256" key="21">
    <source>
        <dbReference type="SAM" id="MobiDB-lite"/>
    </source>
</evidence>
<dbReference type="HOGENOM" id="CLU_055379_1_0_1"/>
<evidence type="ECO:0000256" key="2">
    <source>
        <dbReference type="ARBA" id="ARBA00004158"/>
    </source>
</evidence>
<keyword evidence="7 23" id="KW-0732">Signal</keyword>
<accession>D6WJI6</accession>
<keyword evidence="14" id="KW-0968">Cytoplasmic vesicle</keyword>
<evidence type="ECO:0000313" key="27">
    <source>
        <dbReference type="Proteomes" id="UP000007266"/>
    </source>
</evidence>
<evidence type="ECO:0000256" key="13">
    <source>
        <dbReference type="ARBA" id="ARBA00023273"/>
    </source>
</evidence>
<organism evidence="26 27">
    <name type="scientific">Tribolium castaneum</name>
    <name type="common">Red flour beetle</name>
    <dbReference type="NCBI Taxonomy" id="7070"/>
    <lineage>
        <taxon>Eukaryota</taxon>
        <taxon>Metazoa</taxon>
        <taxon>Ecdysozoa</taxon>
        <taxon>Arthropoda</taxon>
        <taxon>Hexapoda</taxon>
        <taxon>Insecta</taxon>
        <taxon>Pterygota</taxon>
        <taxon>Neoptera</taxon>
        <taxon>Endopterygota</taxon>
        <taxon>Coleoptera</taxon>
        <taxon>Polyphaga</taxon>
        <taxon>Cucujiformia</taxon>
        <taxon>Tenebrionidae</taxon>
        <taxon>Tenebrionidae incertae sedis</taxon>
        <taxon>Tribolium</taxon>
    </lineage>
</organism>
<comment type="function">
    <text evidence="16">Plays a role in short-term synaptic plasticity in a subset of GABAergic neurons in the brain.</text>
</comment>
<evidence type="ECO:0000256" key="20">
    <source>
        <dbReference type="PROSITE-ProRule" id="PRU00740"/>
    </source>
</evidence>
<evidence type="ECO:0000256" key="15">
    <source>
        <dbReference type="ARBA" id="ARBA00029428"/>
    </source>
</evidence>
<reference evidence="26 27" key="1">
    <citation type="journal article" date="2008" name="Nature">
        <title>The genome of the model beetle and pest Tribolium castaneum.</title>
        <authorList>
            <consortium name="Tribolium Genome Sequencing Consortium"/>
            <person name="Richards S."/>
            <person name="Gibbs R.A."/>
            <person name="Weinstock G.M."/>
            <person name="Brown S.J."/>
            <person name="Denell R."/>
            <person name="Beeman R.W."/>
            <person name="Gibbs R."/>
            <person name="Beeman R.W."/>
            <person name="Brown S.J."/>
            <person name="Bucher G."/>
            <person name="Friedrich M."/>
            <person name="Grimmelikhuijzen C.J."/>
            <person name="Klingler M."/>
            <person name="Lorenzen M."/>
            <person name="Richards S."/>
            <person name="Roth S."/>
            <person name="Schroder R."/>
            <person name="Tautz D."/>
            <person name="Zdobnov E.M."/>
            <person name="Muzny D."/>
            <person name="Gibbs R.A."/>
            <person name="Weinstock G.M."/>
            <person name="Attaway T."/>
            <person name="Bell S."/>
            <person name="Buhay C.J."/>
            <person name="Chandrabose M.N."/>
            <person name="Chavez D."/>
            <person name="Clerk-Blankenburg K.P."/>
            <person name="Cree A."/>
            <person name="Dao M."/>
            <person name="Davis C."/>
            <person name="Chacko J."/>
            <person name="Dinh H."/>
            <person name="Dugan-Rocha S."/>
            <person name="Fowler G."/>
            <person name="Garner T.T."/>
            <person name="Garnes J."/>
            <person name="Gnirke A."/>
            <person name="Hawes A."/>
            <person name="Hernandez J."/>
            <person name="Hines S."/>
            <person name="Holder M."/>
            <person name="Hume J."/>
            <person name="Jhangiani S.N."/>
            <person name="Joshi V."/>
            <person name="Khan Z.M."/>
            <person name="Jackson L."/>
            <person name="Kovar C."/>
            <person name="Kowis A."/>
            <person name="Lee S."/>
            <person name="Lewis L.R."/>
            <person name="Margolis J."/>
            <person name="Morgan M."/>
            <person name="Nazareth L.V."/>
            <person name="Nguyen N."/>
            <person name="Okwuonu G."/>
            <person name="Parker D."/>
            <person name="Richards S."/>
            <person name="Ruiz S.J."/>
            <person name="Santibanez J."/>
            <person name="Savard J."/>
            <person name="Scherer S.E."/>
            <person name="Schneider B."/>
            <person name="Sodergren E."/>
            <person name="Tautz D."/>
            <person name="Vattahil S."/>
            <person name="Villasana D."/>
            <person name="White C.S."/>
            <person name="Wright R."/>
            <person name="Park Y."/>
            <person name="Beeman R.W."/>
            <person name="Lord J."/>
            <person name="Oppert B."/>
            <person name="Lorenzen M."/>
            <person name="Brown S."/>
            <person name="Wang L."/>
            <person name="Savard J."/>
            <person name="Tautz D."/>
            <person name="Richards S."/>
            <person name="Weinstock G."/>
            <person name="Gibbs R.A."/>
            <person name="Liu Y."/>
            <person name="Worley K."/>
            <person name="Weinstock G."/>
            <person name="Elsik C.G."/>
            <person name="Reese J.T."/>
            <person name="Elhaik E."/>
            <person name="Landan G."/>
            <person name="Graur D."/>
            <person name="Arensburger P."/>
            <person name="Atkinson P."/>
            <person name="Beeman R.W."/>
            <person name="Beidler J."/>
            <person name="Brown S.J."/>
            <person name="Demuth J.P."/>
            <person name="Drury D.W."/>
            <person name="Du Y.Z."/>
            <person name="Fujiwara H."/>
            <person name="Lorenzen M."/>
            <person name="Maselli V."/>
            <person name="Osanai M."/>
            <person name="Park Y."/>
            <person name="Robertson H.M."/>
            <person name="Tu Z."/>
            <person name="Wang J.J."/>
            <person name="Wang S."/>
            <person name="Richards S."/>
            <person name="Song H."/>
            <person name="Zhang L."/>
            <person name="Sodergren E."/>
            <person name="Werner D."/>
            <person name="Stanke M."/>
            <person name="Morgenstern B."/>
            <person name="Solovyev V."/>
            <person name="Kosarev P."/>
            <person name="Brown G."/>
            <person name="Chen H.C."/>
            <person name="Ermolaeva O."/>
            <person name="Hlavina W."/>
            <person name="Kapustin Y."/>
            <person name="Kiryutin B."/>
            <person name="Kitts P."/>
            <person name="Maglott D."/>
            <person name="Pruitt K."/>
            <person name="Sapojnikov V."/>
            <person name="Souvorov A."/>
            <person name="Mackey A.J."/>
            <person name="Waterhouse R.M."/>
            <person name="Wyder S."/>
            <person name="Zdobnov E.M."/>
            <person name="Zdobnov E.M."/>
            <person name="Wyder S."/>
            <person name="Kriventseva E.V."/>
            <person name="Kadowaki T."/>
            <person name="Bork P."/>
            <person name="Aranda M."/>
            <person name="Bao R."/>
            <person name="Beermann A."/>
            <person name="Berns N."/>
            <person name="Bolognesi R."/>
            <person name="Bonneton F."/>
            <person name="Bopp D."/>
            <person name="Brown S.J."/>
            <person name="Bucher G."/>
            <person name="Butts T."/>
            <person name="Chaumot A."/>
            <person name="Denell R.E."/>
            <person name="Ferrier D.E."/>
            <person name="Friedrich M."/>
            <person name="Gordon C.M."/>
            <person name="Jindra M."/>
            <person name="Klingler M."/>
            <person name="Lan Q."/>
            <person name="Lattorff H.M."/>
            <person name="Laudet V."/>
            <person name="von Levetsow C."/>
            <person name="Liu Z."/>
            <person name="Lutz R."/>
            <person name="Lynch J.A."/>
            <person name="da Fonseca R.N."/>
            <person name="Posnien N."/>
            <person name="Reuter R."/>
            <person name="Roth S."/>
            <person name="Savard J."/>
            <person name="Schinko J.B."/>
            <person name="Schmitt C."/>
            <person name="Schoppmeier M."/>
            <person name="Schroder R."/>
            <person name="Shippy T.D."/>
            <person name="Simonnet F."/>
            <person name="Marques-Souza H."/>
            <person name="Tautz D."/>
            <person name="Tomoyasu Y."/>
            <person name="Trauner J."/>
            <person name="Van der Zee M."/>
            <person name="Vervoort M."/>
            <person name="Wittkopp N."/>
            <person name="Wimmer E.A."/>
            <person name="Yang X."/>
            <person name="Jones A.K."/>
            <person name="Sattelle D.B."/>
            <person name="Ebert P.R."/>
            <person name="Nelson D."/>
            <person name="Scott J.G."/>
            <person name="Beeman R.W."/>
            <person name="Muthukrishnan S."/>
            <person name="Kramer K.J."/>
            <person name="Arakane Y."/>
            <person name="Beeman R.W."/>
            <person name="Zhu Q."/>
            <person name="Hogenkamp D."/>
            <person name="Dixit R."/>
            <person name="Oppert B."/>
            <person name="Jiang H."/>
            <person name="Zou Z."/>
            <person name="Marshall J."/>
            <person name="Elpidina E."/>
            <person name="Vinokurov K."/>
            <person name="Oppert C."/>
            <person name="Zou Z."/>
            <person name="Evans J."/>
            <person name="Lu Z."/>
            <person name="Zhao P."/>
            <person name="Sumathipala N."/>
            <person name="Altincicek B."/>
            <person name="Vilcinskas A."/>
            <person name="Williams M."/>
            <person name="Hultmark D."/>
            <person name="Hetru C."/>
            <person name="Jiang H."/>
            <person name="Grimmelikhuijzen C.J."/>
            <person name="Hauser F."/>
            <person name="Cazzamali G."/>
            <person name="Williamson M."/>
            <person name="Park Y."/>
            <person name="Li B."/>
            <person name="Tanaka Y."/>
            <person name="Predel R."/>
            <person name="Neupert S."/>
            <person name="Schachtner J."/>
            <person name="Verleyen P."/>
            <person name="Raible F."/>
            <person name="Bork P."/>
            <person name="Friedrich M."/>
            <person name="Walden K.K."/>
            <person name="Robertson H.M."/>
            <person name="Angeli S."/>
            <person name="Foret S."/>
            <person name="Bucher G."/>
            <person name="Schuetz S."/>
            <person name="Maleszka R."/>
            <person name="Wimmer E.A."/>
            <person name="Beeman R.W."/>
            <person name="Lorenzen M."/>
            <person name="Tomoyasu Y."/>
            <person name="Miller S.C."/>
            <person name="Grossmann D."/>
            <person name="Bucher G."/>
        </authorList>
    </citation>
    <scope>NUCLEOTIDE SEQUENCE [LARGE SCALE GENOMIC DNA]</scope>
    <source>
        <strain evidence="26 27">Georgia GA2</strain>
    </source>
</reference>
<keyword evidence="9 22" id="KW-1133">Transmembrane helix</keyword>
<dbReference type="Proteomes" id="UP000007266">
    <property type="component" value="Linkage group 5"/>
</dbReference>
<dbReference type="InParanoid" id="D6WJI6"/>
<evidence type="ECO:0000256" key="3">
    <source>
        <dbReference type="ARBA" id="ARBA00004172"/>
    </source>
</evidence>
<feature type="domain" description="Lysosome-associated membrane glycoprotein 2-like transmembrane" evidence="25">
    <location>
        <begin position="290"/>
        <end position="321"/>
    </location>
</feature>
<evidence type="ECO:0000313" key="26">
    <source>
        <dbReference type="EMBL" id="EFA03669.2"/>
    </source>
</evidence>
<keyword evidence="11 20" id="KW-0472">Membrane</keyword>
<evidence type="ECO:0000256" key="18">
    <source>
        <dbReference type="ARBA" id="ARBA00074379"/>
    </source>
</evidence>
<dbReference type="AlphaFoldDB" id="D6WJI6"/>
<keyword evidence="13" id="KW-0966">Cell projection</keyword>
<keyword evidence="27" id="KW-1185">Reference proteome</keyword>
<evidence type="ECO:0000256" key="6">
    <source>
        <dbReference type="ARBA" id="ARBA00022692"/>
    </source>
</evidence>
<evidence type="ECO:0000256" key="7">
    <source>
        <dbReference type="ARBA" id="ARBA00022729"/>
    </source>
</evidence>
<feature type="region of interest" description="Disordered" evidence="21">
    <location>
        <begin position="53"/>
        <end position="115"/>
    </location>
</feature>
<dbReference type="PANTHER" id="PTHR11506">
    <property type="entry name" value="LYSOSOME-ASSOCIATED MEMBRANE GLYCOPROTEIN"/>
    <property type="match status" value="1"/>
</dbReference>
<feature type="compositionally biased region" description="Low complexity" evidence="21">
    <location>
        <begin position="69"/>
        <end position="108"/>
    </location>
</feature>
<evidence type="ECO:0000256" key="9">
    <source>
        <dbReference type="ARBA" id="ARBA00022989"/>
    </source>
</evidence>
<evidence type="ECO:0000259" key="24">
    <source>
        <dbReference type="Pfam" id="PF01299"/>
    </source>
</evidence>